<proteinExistence type="predicted"/>
<dbReference type="AlphaFoldDB" id="A0A518G159"/>
<name>A0A518G159_9BACT</name>
<evidence type="ECO:0000259" key="7">
    <source>
        <dbReference type="Pfam" id="PF00482"/>
    </source>
</evidence>
<dbReference type="PANTHER" id="PTHR35007:SF2">
    <property type="entry name" value="PILUS ASSEMBLE PROTEIN"/>
    <property type="match status" value="1"/>
</dbReference>
<reference evidence="8 9" key="1">
    <citation type="submission" date="2019-02" db="EMBL/GenBank/DDBJ databases">
        <title>Deep-cultivation of Planctomycetes and their phenomic and genomic characterization uncovers novel biology.</title>
        <authorList>
            <person name="Wiegand S."/>
            <person name="Jogler M."/>
            <person name="Boedeker C."/>
            <person name="Pinto D."/>
            <person name="Vollmers J."/>
            <person name="Rivas-Marin E."/>
            <person name="Kohn T."/>
            <person name="Peeters S.H."/>
            <person name="Heuer A."/>
            <person name="Rast P."/>
            <person name="Oberbeckmann S."/>
            <person name="Bunk B."/>
            <person name="Jeske O."/>
            <person name="Meyerdierks A."/>
            <person name="Storesund J.E."/>
            <person name="Kallscheuer N."/>
            <person name="Luecker S."/>
            <person name="Lage O.M."/>
            <person name="Pohl T."/>
            <person name="Merkel B.J."/>
            <person name="Hornburger P."/>
            <person name="Mueller R.-W."/>
            <person name="Bruemmer F."/>
            <person name="Labrenz M."/>
            <person name="Spormann A.M."/>
            <person name="Op den Camp H."/>
            <person name="Overmann J."/>
            <person name="Amann R."/>
            <person name="Jetten M.S.M."/>
            <person name="Mascher T."/>
            <person name="Medema M.H."/>
            <person name="Devos D.P."/>
            <person name="Kaster A.-K."/>
            <person name="Ovreas L."/>
            <person name="Rohde M."/>
            <person name="Galperin M.Y."/>
            <person name="Jogler C."/>
        </authorList>
    </citation>
    <scope>NUCLEOTIDE SEQUENCE [LARGE SCALE GENOMIC DNA]</scope>
    <source>
        <strain evidence="8 9">Q31a</strain>
    </source>
</reference>
<keyword evidence="2" id="KW-1003">Cell membrane</keyword>
<protein>
    <submittedName>
        <fullName evidence="8">Bacterial type II secretion system protein F domain protein</fullName>
    </submittedName>
</protein>
<accession>A0A518G159</accession>
<dbReference type="InterPro" id="IPR042094">
    <property type="entry name" value="T2SS_GspF_sf"/>
</dbReference>
<sequence length="314" mass="34835">MPEARNSVELFLVMQGECLGPAMWGIAIGLLIWIVLGQVTSVRQDASNRYERQRIETLRSKSWVFRQFEPMVLDLGKRLYGEHRHAPDSPFKRGLAVTADGIPWHLPDFWVTKTIEGVLVGLSIFALVSLTTYGAFAAIAGITTAAIYPWLAARSVVQHSARSLKILRGRLPFAIDQISLMMQAGANFEDCLRTLVSDEQGHPLAEEWAIALNEISAGRSRREALLDLRDRLGDQDVAELVFAINKGEELGTPLSRILSEQAEQLRLKRSQWGEKAAAEAEVQIVFPGMLVMLACLLVIVAPILLPAVMNILEQ</sequence>
<feature type="transmembrane region" description="Helical" evidence="6">
    <location>
        <begin position="22"/>
        <end position="42"/>
    </location>
</feature>
<dbReference type="Pfam" id="PF00482">
    <property type="entry name" value="T2SSF"/>
    <property type="match status" value="1"/>
</dbReference>
<evidence type="ECO:0000256" key="4">
    <source>
        <dbReference type="ARBA" id="ARBA00022989"/>
    </source>
</evidence>
<feature type="transmembrane region" description="Helical" evidence="6">
    <location>
        <begin position="118"/>
        <end position="151"/>
    </location>
</feature>
<evidence type="ECO:0000256" key="1">
    <source>
        <dbReference type="ARBA" id="ARBA00004651"/>
    </source>
</evidence>
<dbReference type="GO" id="GO:0005886">
    <property type="term" value="C:plasma membrane"/>
    <property type="evidence" value="ECO:0007669"/>
    <property type="project" value="UniProtKB-SubCell"/>
</dbReference>
<dbReference type="Proteomes" id="UP000318017">
    <property type="component" value="Chromosome"/>
</dbReference>
<keyword evidence="5 6" id="KW-0472">Membrane</keyword>
<gene>
    <name evidence="8" type="ORF">Q31a_06170</name>
</gene>
<dbReference type="Gene3D" id="1.20.81.30">
    <property type="entry name" value="Type II secretion system (T2SS), domain F"/>
    <property type="match status" value="1"/>
</dbReference>
<comment type="subcellular location">
    <subcellularLocation>
        <location evidence="1">Cell membrane</location>
        <topology evidence="1">Multi-pass membrane protein</topology>
    </subcellularLocation>
</comment>
<keyword evidence="4 6" id="KW-1133">Transmembrane helix</keyword>
<keyword evidence="9" id="KW-1185">Reference proteome</keyword>
<dbReference type="InterPro" id="IPR018076">
    <property type="entry name" value="T2SS_GspF_dom"/>
</dbReference>
<dbReference type="PANTHER" id="PTHR35007">
    <property type="entry name" value="INTEGRAL MEMBRANE PROTEIN-RELATED"/>
    <property type="match status" value="1"/>
</dbReference>
<dbReference type="RefSeq" id="WP_145073730.1">
    <property type="nucleotide sequence ID" value="NZ_CP036298.1"/>
</dbReference>
<evidence type="ECO:0000256" key="3">
    <source>
        <dbReference type="ARBA" id="ARBA00022692"/>
    </source>
</evidence>
<feature type="transmembrane region" description="Helical" evidence="6">
    <location>
        <begin position="284"/>
        <end position="308"/>
    </location>
</feature>
<evidence type="ECO:0000256" key="6">
    <source>
        <dbReference type="SAM" id="Phobius"/>
    </source>
</evidence>
<dbReference type="EMBL" id="CP036298">
    <property type="protein sequence ID" value="QDV22333.1"/>
    <property type="molecule type" value="Genomic_DNA"/>
</dbReference>
<evidence type="ECO:0000256" key="5">
    <source>
        <dbReference type="ARBA" id="ARBA00023136"/>
    </source>
</evidence>
<keyword evidence="3 6" id="KW-0812">Transmembrane</keyword>
<evidence type="ECO:0000256" key="2">
    <source>
        <dbReference type="ARBA" id="ARBA00022475"/>
    </source>
</evidence>
<organism evidence="8 9">
    <name type="scientific">Aureliella helgolandensis</name>
    <dbReference type="NCBI Taxonomy" id="2527968"/>
    <lineage>
        <taxon>Bacteria</taxon>
        <taxon>Pseudomonadati</taxon>
        <taxon>Planctomycetota</taxon>
        <taxon>Planctomycetia</taxon>
        <taxon>Pirellulales</taxon>
        <taxon>Pirellulaceae</taxon>
        <taxon>Aureliella</taxon>
    </lineage>
</organism>
<feature type="domain" description="Type II secretion system protein GspF" evidence="7">
    <location>
        <begin position="175"/>
        <end position="302"/>
    </location>
</feature>
<evidence type="ECO:0000313" key="9">
    <source>
        <dbReference type="Proteomes" id="UP000318017"/>
    </source>
</evidence>
<evidence type="ECO:0000313" key="8">
    <source>
        <dbReference type="EMBL" id="QDV22333.1"/>
    </source>
</evidence>
<dbReference type="KEGG" id="ahel:Q31a_06170"/>
<dbReference type="OrthoDB" id="270717at2"/>